<sequence length="92" mass="10356">MILCATGPIHDESSVESGFESEAFRPRSRDLTTRPPRPAHIVESGFELESSSPEEKTLPPQPFSCKHHGIERPLSSTLAFRFLLKPRRLLKS</sequence>
<gene>
    <name evidence="3" type="ORF">AVEN_166857_1</name>
    <name evidence="2" type="ORF">AVEN_70935_1</name>
</gene>
<protein>
    <submittedName>
        <fullName evidence="3">Uncharacterized protein</fullName>
    </submittedName>
</protein>
<feature type="region of interest" description="Disordered" evidence="1">
    <location>
        <begin position="11"/>
        <end position="38"/>
    </location>
</feature>
<organism evidence="3 4">
    <name type="scientific">Araneus ventricosus</name>
    <name type="common">Orbweaver spider</name>
    <name type="synonym">Epeira ventricosa</name>
    <dbReference type="NCBI Taxonomy" id="182803"/>
    <lineage>
        <taxon>Eukaryota</taxon>
        <taxon>Metazoa</taxon>
        <taxon>Ecdysozoa</taxon>
        <taxon>Arthropoda</taxon>
        <taxon>Chelicerata</taxon>
        <taxon>Arachnida</taxon>
        <taxon>Araneae</taxon>
        <taxon>Araneomorphae</taxon>
        <taxon>Entelegynae</taxon>
        <taxon>Araneoidea</taxon>
        <taxon>Araneidae</taxon>
        <taxon>Araneus</taxon>
    </lineage>
</organism>
<evidence type="ECO:0000313" key="4">
    <source>
        <dbReference type="Proteomes" id="UP000499080"/>
    </source>
</evidence>
<evidence type="ECO:0000313" key="2">
    <source>
        <dbReference type="EMBL" id="GBL71712.1"/>
    </source>
</evidence>
<dbReference type="EMBL" id="BGPR01154439">
    <property type="protein sequence ID" value="GBL71744.1"/>
    <property type="molecule type" value="Genomic_DNA"/>
</dbReference>
<name>A0A4Y1ZXL7_ARAVE</name>
<dbReference type="EMBL" id="BGPR01154427">
    <property type="protein sequence ID" value="GBL71712.1"/>
    <property type="molecule type" value="Genomic_DNA"/>
</dbReference>
<evidence type="ECO:0000313" key="3">
    <source>
        <dbReference type="EMBL" id="GBL71744.1"/>
    </source>
</evidence>
<reference evidence="3 4" key="1">
    <citation type="journal article" date="2019" name="Sci. Rep.">
        <title>Orb-weaving spider Araneus ventricosus genome elucidates the spidroin gene catalogue.</title>
        <authorList>
            <person name="Kono N."/>
            <person name="Nakamura H."/>
            <person name="Ohtoshi R."/>
            <person name="Moran D.A.P."/>
            <person name="Shinohara A."/>
            <person name="Yoshida Y."/>
            <person name="Fujiwara M."/>
            <person name="Mori M."/>
            <person name="Tomita M."/>
            <person name="Arakawa K."/>
        </authorList>
    </citation>
    <scope>NUCLEOTIDE SEQUENCE [LARGE SCALE GENOMIC DNA]</scope>
</reference>
<accession>A0A4Y1ZXL7</accession>
<proteinExistence type="predicted"/>
<feature type="compositionally biased region" description="Basic and acidic residues" evidence="1">
    <location>
        <begin position="22"/>
        <end position="32"/>
    </location>
</feature>
<keyword evidence="4" id="KW-1185">Reference proteome</keyword>
<comment type="caution">
    <text evidence="3">The sequence shown here is derived from an EMBL/GenBank/DDBJ whole genome shotgun (WGS) entry which is preliminary data.</text>
</comment>
<dbReference type="Proteomes" id="UP000499080">
    <property type="component" value="Unassembled WGS sequence"/>
</dbReference>
<evidence type="ECO:0000256" key="1">
    <source>
        <dbReference type="SAM" id="MobiDB-lite"/>
    </source>
</evidence>
<dbReference type="AlphaFoldDB" id="A0A4Y1ZXL7"/>